<organism evidence="1 2">
    <name type="scientific">Acinetobacter phage AbTZA1</name>
    <dbReference type="NCBI Taxonomy" id="2500827"/>
    <lineage>
        <taxon>Viruses</taxon>
        <taxon>Duplodnaviria</taxon>
        <taxon>Heunggongvirae</taxon>
        <taxon>Uroviricota</taxon>
        <taxon>Caudoviricetes</taxon>
        <taxon>Pantevenvirales</taxon>
        <taxon>Straboviridae</taxon>
        <taxon>Twarogvirinae</taxon>
        <taxon>Hadassahvirus</taxon>
        <taxon>Hadassahvirus azbtza1</taxon>
    </lineage>
</organism>
<dbReference type="KEGG" id="vg:55811582"/>
<sequence>MEKLSETSWIIRQTPEEIAEGNVDTLFSLIGEEKHLEIDADDEYEGVVLTVREQIMLRDLLLELHPLEAPHEV</sequence>
<evidence type="ECO:0000313" key="2">
    <source>
        <dbReference type="Proteomes" id="UP000287416"/>
    </source>
</evidence>
<name>A0A3T0IH88_9CAUD</name>
<proteinExistence type="predicted"/>
<dbReference type="RefSeq" id="YP_009882286.1">
    <property type="nucleotide sequence ID" value="NC_049445.1"/>
</dbReference>
<reference evidence="1 2" key="1">
    <citation type="submission" date="2018-12" db="EMBL/GenBank/DDBJ databases">
        <title>Successful treatment of antibiotic resistant microbial bone infection with bacteriophages.</title>
        <authorList>
            <person name="Nir-Paz R."/>
            <person name="Gelman D."/>
            <person name="Khouri A."/>
            <person name="Sisson B.M."/>
            <person name="Fackler J."/>
            <person name="Oren S.A."/>
            <person name="Khalifa L."/>
            <person name="Rimon A."/>
            <person name="Glazer S.C."/>
            <person name="Moses A.E."/>
            <person name="Yoram W."/>
            <person name="Schooley R.T."/>
            <person name="Hazan R."/>
        </authorList>
    </citation>
    <scope>NUCLEOTIDE SEQUENCE [LARGE SCALE GENOMIC DNA]</scope>
</reference>
<evidence type="ECO:0000313" key="1">
    <source>
        <dbReference type="EMBL" id="AZU98746.1"/>
    </source>
</evidence>
<protein>
    <submittedName>
        <fullName evidence="1">Uncharacterized protein</fullName>
    </submittedName>
</protein>
<keyword evidence="2" id="KW-1185">Reference proteome</keyword>
<accession>A0A3T0IH88</accession>
<dbReference type="EMBL" id="MK278860">
    <property type="protein sequence ID" value="AZU98746.1"/>
    <property type="molecule type" value="Genomic_DNA"/>
</dbReference>
<dbReference type="Proteomes" id="UP000287416">
    <property type="component" value="Segment"/>
</dbReference>
<dbReference type="GeneID" id="55811582"/>